<reference evidence="2" key="1">
    <citation type="journal article" date="2019" name="bioRxiv">
        <title>The Genome of the Zebra Mussel, Dreissena polymorpha: A Resource for Invasive Species Research.</title>
        <authorList>
            <person name="McCartney M.A."/>
            <person name="Auch B."/>
            <person name="Kono T."/>
            <person name="Mallez S."/>
            <person name="Zhang Y."/>
            <person name="Obille A."/>
            <person name="Becker A."/>
            <person name="Abrahante J.E."/>
            <person name="Garbe J."/>
            <person name="Badalamenti J.P."/>
            <person name="Herman A."/>
            <person name="Mangelson H."/>
            <person name="Liachko I."/>
            <person name="Sullivan S."/>
            <person name="Sone E.D."/>
            <person name="Koren S."/>
            <person name="Silverstein K.A.T."/>
            <person name="Beckman K.B."/>
            <person name="Gohl D.M."/>
        </authorList>
    </citation>
    <scope>NUCLEOTIDE SEQUENCE</scope>
    <source>
        <strain evidence="2">Duluth1</strain>
        <tissue evidence="2">Whole animal</tissue>
    </source>
</reference>
<reference evidence="2" key="2">
    <citation type="submission" date="2020-11" db="EMBL/GenBank/DDBJ databases">
        <authorList>
            <person name="McCartney M.A."/>
            <person name="Auch B."/>
            <person name="Kono T."/>
            <person name="Mallez S."/>
            <person name="Becker A."/>
            <person name="Gohl D.M."/>
            <person name="Silverstein K.A.T."/>
            <person name="Koren S."/>
            <person name="Bechman K.B."/>
            <person name="Herman A."/>
            <person name="Abrahante J.E."/>
            <person name="Garbe J."/>
        </authorList>
    </citation>
    <scope>NUCLEOTIDE SEQUENCE</scope>
    <source>
        <strain evidence="2">Duluth1</strain>
        <tissue evidence="2">Whole animal</tissue>
    </source>
</reference>
<evidence type="ECO:0000256" key="1">
    <source>
        <dbReference type="SAM" id="MobiDB-lite"/>
    </source>
</evidence>
<dbReference type="Proteomes" id="UP000828390">
    <property type="component" value="Unassembled WGS sequence"/>
</dbReference>
<evidence type="ECO:0000313" key="3">
    <source>
        <dbReference type="Proteomes" id="UP000828390"/>
    </source>
</evidence>
<feature type="region of interest" description="Disordered" evidence="1">
    <location>
        <begin position="230"/>
        <end position="250"/>
    </location>
</feature>
<comment type="caution">
    <text evidence="2">The sequence shown here is derived from an EMBL/GenBank/DDBJ whole genome shotgun (WGS) entry which is preliminary data.</text>
</comment>
<evidence type="ECO:0000313" key="2">
    <source>
        <dbReference type="EMBL" id="KAH3819402.1"/>
    </source>
</evidence>
<dbReference type="EMBL" id="JAIWYP010000005">
    <property type="protein sequence ID" value="KAH3819402.1"/>
    <property type="molecule type" value="Genomic_DNA"/>
</dbReference>
<keyword evidence="3" id="KW-1185">Reference proteome</keyword>
<name>A0A9D4GM75_DREPO</name>
<protein>
    <submittedName>
        <fullName evidence="2">Uncharacterized protein</fullName>
    </submittedName>
</protein>
<dbReference type="AlphaFoldDB" id="A0A9D4GM75"/>
<proteinExistence type="predicted"/>
<accession>A0A9D4GM75</accession>
<sequence>MSPPRADIMKTQLLLGYLEKLLFMDLDGEMMDVAGQGKFSMETKPPPLTNTRSKKTSILLIISQVFEKLSVFMRNPYIIEQCLMGLFLQLGTSCSPGFQSVSKLLDYMWAFMQSFEIKACLEGLMLSLLSGYRFAPSTTDFKQQRIYLRTVLAIVSHSQTRRYILEKLDLFDKLKFPMYMHIKPLDDMGLEHTAPVVWWDMYTEEDGNEEVEKDKEAEQRKAAYLKSCDDLQQKTEGGMSPSGAKGPGPS</sequence>
<organism evidence="2 3">
    <name type="scientific">Dreissena polymorpha</name>
    <name type="common">Zebra mussel</name>
    <name type="synonym">Mytilus polymorpha</name>
    <dbReference type="NCBI Taxonomy" id="45954"/>
    <lineage>
        <taxon>Eukaryota</taxon>
        <taxon>Metazoa</taxon>
        <taxon>Spiralia</taxon>
        <taxon>Lophotrochozoa</taxon>
        <taxon>Mollusca</taxon>
        <taxon>Bivalvia</taxon>
        <taxon>Autobranchia</taxon>
        <taxon>Heteroconchia</taxon>
        <taxon>Euheterodonta</taxon>
        <taxon>Imparidentia</taxon>
        <taxon>Neoheterodontei</taxon>
        <taxon>Myida</taxon>
        <taxon>Dreissenoidea</taxon>
        <taxon>Dreissenidae</taxon>
        <taxon>Dreissena</taxon>
    </lineage>
</organism>
<gene>
    <name evidence="2" type="ORF">DPMN_121135</name>
</gene>